<dbReference type="STRING" id="6573.A0A210PXZ9"/>
<comment type="catalytic activity">
    <reaction evidence="24">
        <text>1,2-di-(9Z-octadecenoyl)-sn-glycero-3-phosphoethanolamine + S-adenosyl-L-methionine = 1,2-di-(9Z-octadecenoyl)-sn-glycero-3-phospho-N-methylethanolamine + S-adenosyl-L-homocysteine + H(+)</text>
        <dbReference type="Rhea" id="RHEA:70619"/>
        <dbReference type="ChEBI" id="CHEBI:15378"/>
        <dbReference type="ChEBI" id="CHEBI:57856"/>
        <dbReference type="ChEBI" id="CHEBI:59789"/>
        <dbReference type="ChEBI" id="CHEBI:74986"/>
        <dbReference type="ChEBI" id="CHEBI:85679"/>
    </reaction>
    <physiologicalReaction direction="left-to-right" evidence="24">
        <dbReference type="Rhea" id="RHEA:70620"/>
    </physiologicalReaction>
</comment>
<feature type="binding site" evidence="27">
    <location>
        <begin position="121"/>
        <end position="123"/>
    </location>
    <ligand>
        <name>S-adenosyl-L-methionine</name>
        <dbReference type="ChEBI" id="CHEBI:59789"/>
    </ligand>
</feature>
<feature type="topological domain" description="Cytoplasmic" evidence="27">
    <location>
        <begin position="90"/>
        <end position="116"/>
    </location>
</feature>
<evidence type="ECO:0000256" key="9">
    <source>
        <dbReference type="ARBA" id="ARBA00022989"/>
    </source>
</evidence>
<evidence type="ECO:0000256" key="14">
    <source>
        <dbReference type="ARBA" id="ARBA00023264"/>
    </source>
</evidence>
<comment type="catalytic activity">
    <reaction evidence="27">
        <text>a 1,2-diacyl-sn-glycero-3-phospho-N-methylethanolamine + S-adenosyl-L-methionine = a 1,2-diacyl-sn-glycero-3-phospho-N,N-dimethylethanolamine + S-adenosyl-L-homocysteine + H(+)</text>
        <dbReference type="Rhea" id="RHEA:32735"/>
        <dbReference type="ChEBI" id="CHEBI:15378"/>
        <dbReference type="ChEBI" id="CHEBI:57856"/>
        <dbReference type="ChEBI" id="CHEBI:59789"/>
        <dbReference type="ChEBI" id="CHEBI:64572"/>
        <dbReference type="ChEBI" id="CHEBI:64573"/>
        <dbReference type="EC" id="2.1.1.71"/>
    </reaction>
</comment>
<keyword evidence="12 27" id="KW-0472">Membrane</keyword>
<dbReference type="EC" id="2.1.1.71" evidence="27"/>
<keyword evidence="3 27" id="KW-0444">Lipid biosynthesis</keyword>
<evidence type="ECO:0000256" key="5">
    <source>
        <dbReference type="ARBA" id="ARBA00022679"/>
    </source>
</evidence>
<keyword evidence="8 27" id="KW-0256">Endoplasmic reticulum</keyword>
<comment type="catalytic activity">
    <reaction evidence="25">
        <text>1,2-di-(9Z,12Z,15Z-octadecatrienoyl)-sn-glycero-3-phosphoethanolamine + S-adenosyl-L-methionine = 1,2-di-(9Z,12Z,15Z-octadecatrienoyl)-sn-glycero-3-phospho-N-methylethanolamine + S-adenosyl-L-homocysteine + H(+)</text>
        <dbReference type="Rhea" id="RHEA:70751"/>
        <dbReference type="ChEBI" id="CHEBI:15378"/>
        <dbReference type="ChEBI" id="CHEBI:57856"/>
        <dbReference type="ChEBI" id="CHEBI:59789"/>
        <dbReference type="ChEBI" id="CHEBI:189858"/>
        <dbReference type="ChEBI" id="CHEBI:189859"/>
    </reaction>
    <physiologicalReaction direction="left-to-right" evidence="25">
        <dbReference type="Rhea" id="RHEA:70752"/>
    </physiologicalReaction>
</comment>
<evidence type="ECO:0000256" key="2">
    <source>
        <dbReference type="ARBA" id="ARBA00005189"/>
    </source>
</evidence>
<reference evidence="29 30" key="1">
    <citation type="journal article" date="2017" name="Nat. Ecol. Evol.">
        <title>Scallop genome provides insights into evolution of bilaterian karyotype and development.</title>
        <authorList>
            <person name="Wang S."/>
            <person name="Zhang J."/>
            <person name="Jiao W."/>
            <person name="Li J."/>
            <person name="Xun X."/>
            <person name="Sun Y."/>
            <person name="Guo X."/>
            <person name="Huan P."/>
            <person name="Dong B."/>
            <person name="Zhang L."/>
            <person name="Hu X."/>
            <person name="Sun X."/>
            <person name="Wang J."/>
            <person name="Zhao C."/>
            <person name="Wang Y."/>
            <person name="Wang D."/>
            <person name="Huang X."/>
            <person name="Wang R."/>
            <person name="Lv J."/>
            <person name="Li Y."/>
            <person name="Zhang Z."/>
            <person name="Liu B."/>
            <person name="Lu W."/>
            <person name="Hui Y."/>
            <person name="Liang J."/>
            <person name="Zhou Z."/>
            <person name="Hou R."/>
            <person name="Li X."/>
            <person name="Liu Y."/>
            <person name="Li H."/>
            <person name="Ning X."/>
            <person name="Lin Y."/>
            <person name="Zhao L."/>
            <person name="Xing Q."/>
            <person name="Dou J."/>
            <person name="Li Y."/>
            <person name="Mao J."/>
            <person name="Guo H."/>
            <person name="Dou H."/>
            <person name="Li T."/>
            <person name="Mu C."/>
            <person name="Jiang W."/>
            <person name="Fu Q."/>
            <person name="Fu X."/>
            <person name="Miao Y."/>
            <person name="Liu J."/>
            <person name="Yu Q."/>
            <person name="Li R."/>
            <person name="Liao H."/>
            <person name="Li X."/>
            <person name="Kong Y."/>
            <person name="Jiang Z."/>
            <person name="Chourrout D."/>
            <person name="Li R."/>
            <person name="Bao Z."/>
        </authorList>
    </citation>
    <scope>NUCLEOTIDE SEQUENCE [LARGE SCALE GENOMIC DNA]</scope>
    <source>
        <strain evidence="29 30">PY_sf001</strain>
    </source>
</reference>
<comment type="catalytic activity">
    <reaction evidence="23">
        <text>1,2-di-(9Z,12Z,15Z-octadecatrienoyl)-sn-glycero-3-phospho-N-methylethanolamine + S-adenosyl-L-methionine = 1,2-di-(9Z,12Z,15Z-octadecatrienoyl)-sn-glycero-3-phospho-N,N-dimethylethanolamine + S-adenosyl-L-homocysteine + H(+)</text>
        <dbReference type="Rhea" id="RHEA:70755"/>
        <dbReference type="ChEBI" id="CHEBI:15378"/>
        <dbReference type="ChEBI" id="CHEBI:57856"/>
        <dbReference type="ChEBI" id="CHEBI:59789"/>
        <dbReference type="ChEBI" id="CHEBI:189859"/>
        <dbReference type="ChEBI" id="CHEBI:189860"/>
    </reaction>
    <physiologicalReaction direction="left-to-right" evidence="23">
        <dbReference type="Rhea" id="RHEA:70756"/>
    </physiologicalReaction>
</comment>
<evidence type="ECO:0000256" key="26">
    <source>
        <dbReference type="ARBA" id="ARBA00052148"/>
    </source>
</evidence>
<comment type="catalytic activity">
    <reaction evidence="19">
        <text>1-hexadecanoyl-2-(4Z,7Z,10Z,13Z,16Z,19Z-docosahexaenoyl)-sn-glycero-3-phospho-N-methylethanolamine + S-adenosyl-L-methionine = 1-hexadecanoyl-2-(4Z,7Z,10Z,13Z,16Z,19Z-docosahexaenoyl)-sn-glycero-3-phospho-N,N-dimethylethanolamine + S-adenosyl-L-homocysteine + H(+)</text>
        <dbReference type="Rhea" id="RHEA:70767"/>
        <dbReference type="ChEBI" id="CHEBI:15378"/>
        <dbReference type="ChEBI" id="CHEBI:57856"/>
        <dbReference type="ChEBI" id="CHEBI:59789"/>
        <dbReference type="ChEBI" id="CHEBI:189861"/>
        <dbReference type="ChEBI" id="CHEBI:189862"/>
    </reaction>
    <physiologicalReaction direction="left-to-right" evidence="19">
        <dbReference type="Rhea" id="RHEA:70768"/>
    </physiologicalReaction>
</comment>
<comment type="catalytic activity">
    <reaction evidence="27">
        <text>a 1,2-diacyl-sn-glycero-3-phosphoethanolamine + S-adenosyl-L-methionine = a 1,2-diacyl-sn-glycero-3-phospho-N-methylethanolamine + S-adenosyl-L-homocysteine + H(+)</text>
        <dbReference type="Rhea" id="RHEA:11164"/>
        <dbReference type="ChEBI" id="CHEBI:15378"/>
        <dbReference type="ChEBI" id="CHEBI:57856"/>
        <dbReference type="ChEBI" id="CHEBI:59789"/>
        <dbReference type="ChEBI" id="CHEBI:64573"/>
        <dbReference type="ChEBI" id="CHEBI:64612"/>
        <dbReference type="EC" id="2.1.1.17"/>
    </reaction>
</comment>
<dbReference type="PROSITE" id="PS51599">
    <property type="entry name" value="SAM_PEMT_PEM2"/>
    <property type="match status" value="1"/>
</dbReference>
<dbReference type="GO" id="GO:0005789">
    <property type="term" value="C:endoplasmic reticulum membrane"/>
    <property type="evidence" value="ECO:0007669"/>
    <property type="project" value="UniProtKB-SubCell"/>
</dbReference>
<keyword evidence="13 27" id="KW-0594">Phospholipid biosynthesis</keyword>
<keyword evidence="7 27" id="KW-0812">Transmembrane</keyword>
<protein>
    <recommendedName>
        <fullName evidence="27">Phosphatidylethanolamine N-methyltransferase</fullName>
        <shortName evidence="27">PEAMT</shortName>
        <shortName evidence="27">PEMT</shortName>
        <ecNumber evidence="27">2.1.1.17</ecNumber>
        <ecNumber evidence="27">2.1.1.71</ecNumber>
    </recommendedName>
    <alternativeName>
        <fullName evidence="27">Phospholipid methyltransferase</fullName>
        <shortName evidence="27">PLMT</shortName>
    </alternativeName>
</protein>
<dbReference type="FunFam" id="1.20.120.1630:FF:000005">
    <property type="entry name" value="Phosphatidylethanolamine N-methyltransferase"/>
    <property type="match status" value="1"/>
</dbReference>
<evidence type="ECO:0000256" key="7">
    <source>
        <dbReference type="ARBA" id="ARBA00022692"/>
    </source>
</evidence>
<comment type="subcellular location">
    <subcellularLocation>
        <location evidence="27">Endoplasmic reticulum membrane</location>
        <topology evidence="27">Multi-pass membrane protein</topology>
    </subcellularLocation>
    <subcellularLocation>
        <location evidence="27">Mitochondrion membrane</location>
        <topology evidence="27">Multi-pass membrane protein</topology>
    </subcellularLocation>
</comment>
<comment type="catalytic activity">
    <reaction evidence="26">
        <text>1,2-di-(9Z-octadecenoyl)-sn-glycero-3-phospho-N,N-dimethylethanolamine + S-adenosyl-L-methionine = 1,2-di-(9Z-octadecenoyl)-sn-glycero-3-phosphocholine + S-adenosyl-L-homocysteine + H(+)</text>
        <dbReference type="Rhea" id="RHEA:70623"/>
        <dbReference type="ChEBI" id="CHEBI:15378"/>
        <dbReference type="ChEBI" id="CHEBI:57856"/>
        <dbReference type="ChEBI" id="CHEBI:59789"/>
        <dbReference type="ChEBI" id="CHEBI:74669"/>
        <dbReference type="ChEBI" id="CHEBI:85680"/>
    </reaction>
    <physiologicalReaction direction="left-to-right" evidence="26">
        <dbReference type="Rhea" id="RHEA:70624"/>
    </physiologicalReaction>
</comment>
<evidence type="ECO:0000256" key="23">
    <source>
        <dbReference type="ARBA" id="ARBA00051880"/>
    </source>
</evidence>
<evidence type="ECO:0000256" key="6">
    <source>
        <dbReference type="ARBA" id="ARBA00022691"/>
    </source>
</evidence>
<dbReference type="PANTHER" id="PTHR15458">
    <property type="entry name" value="PHOSPHATIDYLETHANOLAMINE N-METHYLTRANSFERASE"/>
    <property type="match status" value="1"/>
</dbReference>
<evidence type="ECO:0000256" key="27">
    <source>
        <dbReference type="HAMAP-Rule" id="MF_03216"/>
    </source>
</evidence>
<evidence type="ECO:0000256" key="21">
    <source>
        <dbReference type="ARBA" id="ARBA00051451"/>
    </source>
</evidence>
<comment type="catalytic activity">
    <reaction evidence="18">
        <text>1,2-di-(9Z,12Z-octadecadienoyl)-sn-glycero-3-phospho-N-methylethanolamine + S-adenosyl-L-methionine = 1,2-di-(9Z,12Z-octadecadienoyl)-sn-glycero-3-phospho-N,N-dimethylethanolamine + S-adenosyl-L-homocysteine + H(+)</text>
        <dbReference type="Rhea" id="RHEA:70743"/>
        <dbReference type="ChEBI" id="CHEBI:15378"/>
        <dbReference type="ChEBI" id="CHEBI:57856"/>
        <dbReference type="ChEBI" id="CHEBI:59789"/>
        <dbReference type="ChEBI" id="CHEBI:189848"/>
        <dbReference type="ChEBI" id="CHEBI:189849"/>
    </reaction>
    <physiologicalReaction direction="left-to-right" evidence="18">
        <dbReference type="Rhea" id="RHEA:70744"/>
    </physiologicalReaction>
</comment>
<dbReference type="UniPathway" id="UPA00753"/>
<evidence type="ECO:0000256" key="8">
    <source>
        <dbReference type="ARBA" id="ARBA00022824"/>
    </source>
</evidence>
<comment type="caution">
    <text evidence="29">The sequence shown here is derived from an EMBL/GenBank/DDBJ whole genome shotgun (WGS) entry which is preliminary data.</text>
</comment>
<evidence type="ECO:0000256" key="19">
    <source>
        <dbReference type="ARBA" id="ARBA00050899"/>
    </source>
</evidence>
<keyword evidence="9 27" id="KW-1133">Transmembrane helix</keyword>
<keyword evidence="10 27" id="KW-0443">Lipid metabolism</keyword>
<accession>A0A210PXZ9</accession>
<dbReference type="AlphaFoldDB" id="A0A210PXZ9"/>
<comment type="catalytic activity">
    <reaction evidence="20">
        <text>1,2-di-(9Z,12Z,15Z-octadecatrienoyl)-sn-glycero-3-phospho-N,N-dimethylethanolamine + S-adenosyl-L-methionine = 1,2-di-(9Z,12Z,15Z-octadecatrienoyl)-sn-glycero-3-phosphocholine + S-adenosyl-L-homocysteine + H(+)</text>
        <dbReference type="Rhea" id="RHEA:70759"/>
        <dbReference type="ChEBI" id="CHEBI:15378"/>
        <dbReference type="ChEBI" id="CHEBI:57856"/>
        <dbReference type="ChEBI" id="CHEBI:59789"/>
        <dbReference type="ChEBI" id="CHEBI:86161"/>
        <dbReference type="ChEBI" id="CHEBI:189860"/>
    </reaction>
    <physiologicalReaction direction="left-to-right" evidence="20">
        <dbReference type="Rhea" id="RHEA:70760"/>
    </physiologicalReaction>
</comment>
<organism evidence="29 30">
    <name type="scientific">Mizuhopecten yessoensis</name>
    <name type="common">Japanese scallop</name>
    <name type="synonym">Patinopecten yessoensis</name>
    <dbReference type="NCBI Taxonomy" id="6573"/>
    <lineage>
        <taxon>Eukaryota</taxon>
        <taxon>Metazoa</taxon>
        <taxon>Spiralia</taxon>
        <taxon>Lophotrochozoa</taxon>
        <taxon>Mollusca</taxon>
        <taxon>Bivalvia</taxon>
        <taxon>Autobranchia</taxon>
        <taxon>Pteriomorphia</taxon>
        <taxon>Pectinida</taxon>
        <taxon>Pectinoidea</taxon>
        <taxon>Pectinidae</taxon>
        <taxon>Mizuhopecten</taxon>
    </lineage>
</organism>
<keyword evidence="30" id="KW-1185">Reference proteome</keyword>
<dbReference type="GO" id="GO:0004608">
    <property type="term" value="F:phosphatidylethanolamine N-methyltransferase activity"/>
    <property type="evidence" value="ECO:0007669"/>
    <property type="project" value="UniProtKB-UniRule"/>
</dbReference>
<sequence length="218" mass="25211">MTLQTTRKPTGCCDDVVFVDVSKMEWPLHFFVLADFNLWITICFIIFNPLVWNVVARWEYRNGGIRKVLGGKKRGVILMAILILSLGVLRDWMFKLMLDSQPKWPRLYENRILWSGYASMWIGTTLVFSSFYSLGFYGTFLGDYFGILLDERVTSFPFNILDNPMYVGSTLNFLGAALVNASQTGILVSMFVAIAYRITLMYEGPFTEYIYSRRTKER</sequence>
<evidence type="ECO:0000256" key="3">
    <source>
        <dbReference type="ARBA" id="ARBA00022516"/>
    </source>
</evidence>
<comment type="pathway">
    <text evidence="1 27">Phospholipid metabolism; phosphatidylcholine biosynthesis.</text>
</comment>
<comment type="catalytic activity">
    <reaction evidence="17">
        <text>1,2-di-(9Z,12Z-octadecadienoyl)-sn-glycero-3-phosphoethanolamine + S-adenosyl-L-methionine = 1,2-di-(9Z,12Z-octadecadienoyl)-sn-glycero-3-phospho-N-methylethanolamine + S-adenosyl-L-homocysteine + H(+)</text>
        <dbReference type="Rhea" id="RHEA:70739"/>
        <dbReference type="ChEBI" id="CHEBI:15378"/>
        <dbReference type="ChEBI" id="CHEBI:57856"/>
        <dbReference type="ChEBI" id="CHEBI:59789"/>
        <dbReference type="ChEBI" id="CHEBI:172403"/>
        <dbReference type="ChEBI" id="CHEBI:189848"/>
    </reaction>
    <physiologicalReaction direction="left-to-right" evidence="17">
        <dbReference type="Rhea" id="RHEA:70740"/>
    </physiologicalReaction>
</comment>
<feature type="intramembrane region" description="Helical" evidence="27">
    <location>
        <begin position="36"/>
        <end position="56"/>
    </location>
</feature>
<feature type="transmembrane region" description="Helical" evidence="28">
    <location>
        <begin position="173"/>
        <end position="196"/>
    </location>
</feature>
<comment type="pathway">
    <text evidence="2">Lipid metabolism.</text>
</comment>
<evidence type="ECO:0000256" key="24">
    <source>
        <dbReference type="ARBA" id="ARBA00051941"/>
    </source>
</evidence>
<evidence type="ECO:0000256" key="10">
    <source>
        <dbReference type="ARBA" id="ARBA00023098"/>
    </source>
</evidence>
<evidence type="ECO:0000256" key="20">
    <source>
        <dbReference type="ARBA" id="ARBA00051210"/>
    </source>
</evidence>
<dbReference type="OrthoDB" id="8300106at2759"/>
<dbReference type="GO" id="GO:0031966">
    <property type="term" value="C:mitochondrial membrane"/>
    <property type="evidence" value="ECO:0007669"/>
    <property type="project" value="UniProtKB-SubCell"/>
</dbReference>
<feature type="topological domain" description="Lumenal" evidence="27">
    <location>
        <begin position="1"/>
        <end position="35"/>
    </location>
</feature>
<feature type="transmembrane region" description="Helical" evidence="28">
    <location>
        <begin position="36"/>
        <end position="55"/>
    </location>
</feature>
<feature type="topological domain" description="Cytoplasmic" evidence="27">
    <location>
        <begin position="202"/>
        <end position="218"/>
    </location>
</feature>
<keyword evidence="4 27" id="KW-0489">Methyltransferase</keyword>
<evidence type="ECO:0000256" key="12">
    <source>
        <dbReference type="ARBA" id="ARBA00023136"/>
    </source>
</evidence>
<keyword evidence="11 27" id="KW-0496">Mitochondrion</keyword>
<feature type="transmembrane region" description="Helical" evidence="28">
    <location>
        <begin position="76"/>
        <end position="94"/>
    </location>
</feature>
<evidence type="ECO:0000256" key="17">
    <source>
        <dbReference type="ARBA" id="ARBA00050788"/>
    </source>
</evidence>
<evidence type="ECO:0000313" key="29">
    <source>
        <dbReference type="EMBL" id="OWF41357.1"/>
    </source>
</evidence>
<comment type="catalytic activity">
    <reaction evidence="15">
        <text>1-hexadecanoyl-2-(4Z,7Z,10Z,13Z,16Z,19Z-docosahexaenoyl)-sn-glycero-3-phospho-N,N-dimethylethanolamine + S-adenosyl-L-methionine = 1-hexadecanoyl-2-(4Z,7Z,10Z,13Z,16Z,19Z-docosahexaenoyl)-sn-glycero-3-phosphocholine + S-adenosyl-L-homocysteine + H(+)</text>
        <dbReference type="Rhea" id="RHEA:70771"/>
        <dbReference type="ChEBI" id="CHEBI:15378"/>
        <dbReference type="ChEBI" id="CHEBI:57856"/>
        <dbReference type="ChEBI" id="CHEBI:59789"/>
        <dbReference type="ChEBI" id="CHEBI:74963"/>
        <dbReference type="ChEBI" id="CHEBI:189862"/>
    </reaction>
    <physiologicalReaction direction="left-to-right" evidence="15">
        <dbReference type="Rhea" id="RHEA:70772"/>
    </physiologicalReaction>
</comment>
<evidence type="ECO:0000256" key="22">
    <source>
        <dbReference type="ARBA" id="ARBA00051455"/>
    </source>
</evidence>
<comment type="catalytic activity">
    <reaction evidence="22">
        <text>1,2-di-(9Z-octadecenoyl)-sn-glycero-3-phospho-N-methylethanolamine + S-adenosyl-L-methionine = 1,2-di-(9Z-octadecenoyl)-sn-glycero-3-phospho-N,N-dimethylethanolamine + S-adenosyl-L-homocysteine + H(+)</text>
        <dbReference type="Rhea" id="RHEA:46112"/>
        <dbReference type="ChEBI" id="CHEBI:15378"/>
        <dbReference type="ChEBI" id="CHEBI:57856"/>
        <dbReference type="ChEBI" id="CHEBI:59789"/>
        <dbReference type="ChEBI" id="CHEBI:85679"/>
        <dbReference type="ChEBI" id="CHEBI:85680"/>
    </reaction>
    <physiologicalReaction direction="left-to-right" evidence="22">
        <dbReference type="Rhea" id="RHEA:46113"/>
    </physiologicalReaction>
</comment>
<evidence type="ECO:0000256" key="11">
    <source>
        <dbReference type="ARBA" id="ARBA00023128"/>
    </source>
</evidence>
<comment type="catalytic activity">
    <reaction evidence="27">
        <text>a 1,2-diacyl-sn-glycero-3-phospho-N,N-dimethylethanolamine + S-adenosyl-L-methionine = a 1,2-diacyl-sn-glycero-3-phosphocholine + S-adenosyl-L-homocysteine + H(+)</text>
        <dbReference type="Rhea" id="RHEA:32739"/>
        <dbReference type="ChEBI" id="CHEBI:15378"/>
        <dbReference type="ChEBI" id="CHEBI:57643"/>
        <dbReference type="ChEBI" id="CHEBI:57856"/>
        <dbReference type="ChEBI" id="CHEBI:59789"/>
        <dbReference type="ChEBI" id="CHEBI:64572"/>
    </reaction>
</comment>
<dbReference type="GO" id="GO:0000773">
    <property type="term" value="F:phosphatidyl-N-methylethanolamine N-methyltransferase activity"/>
    <property type="evidence" value="ECO:0007669"/>
    <property type="project" value="UniProtKB-UniRule"/>
</dbReference>
<evidence type="ECO:0000256" key="1">
    <source>
        <dbReference type="ARBA" id="ARBA00004969"/>
    </source>
</evidence>
<dbReference type="EMBL" id="NEDP02005406">
    <property type="protein sequence ID" value="OWF41357.1"/>
    <property type="molecule type" value="Genomic_DNA"/>
</dbReference>
<dbReference type="Gene3D" id="1.20.120.1630">
    <property type="match status" value="1"/>
</dbReference>
<evidence type="ECO:0000313" key="30">
    <source>
        <dbReference type="Proteomes" id="UP000242188"/>
    </source>
</evidence>
<dbReference type="PANTHER" id="PTHR15458:SF5">
    <property type="entry name" value="PHOSPHATIDYLETHANOLAMINE N-METHYLTRANSFERASE"/>
    <property type="match status" value="1"/>
</dbReference>
<keyword evidence="14 27" id="KW-1208">Phospholipid metabolism</keyword>
<comment type="similarity">
    <text evidence="27">Belongs to the class VI-like SAM-binding methyltransferase superfamily. PEMT/PEM2 methyltransferase family.</text>
</comment>
<evidence type="ECO:0000256" key="4">
    <source>
        <dbReference type="ARBA" id="ARBA00022603"/>
    </source>
</evidence>
<evidence type="ECO:0000256" key="15">
    <source>
        <dbReference type="ARBA" id="ARBA00050433"/>
    </source>
</evidence>
<keyword evidence="6 27" id="KW-0949">S-adenosyl-L-methionine</keyword>
<evidence type="ECO:0000256" key="28">
    <source>
        <dbReference type="SAM" id="Phobius"/>
    </source>
</evidence>
<evidence type="ECO:0000256" key="25">
    <source>
        <dbReference type="ARBA" id="ARBA00052126"/>
    </source>
</evidence>
<dbReference type="Proteomes" id="UP000242188">
    <property type="component" value="Unassembled WGS sequence"/>
</dbReference>
<dbReference type="GO" id="GO:0032259">
    <property type="term" value="P:methylation"/>
    <property type="evidence" value="ECO:0007669"/>
    <property type="project" value="UniProtKB-KW"/>
</dbReference>
<comment type="catalytic activity">
    <reaction evidence="16">
        <text>1-hexadecanoyl-2-(4Z,7Z,10Z,13Z,16Z,19Z-docosahexaenoyl)-sn-glycero-3-phosphoethanolamine + S-adenosyl-L-methionine = 1-hexadecanoyl-2-(4Z,7Z,10Z,13Z,16Z,19Z-docosahexaenoyl)-sn-glycero-3-phospho-N-methylethanolamine + S-adenosyl-L-homocysteine + H(+)</text>
        <dbReference type="Rhea" id="RHEA:70763"/>
        <dbReference type="ChEBI" id="CHEBI:15378"/>
        <dbReference type="ChEBI" id="CHEBI:57856"/>
        <dbReference type="ChEBI" id="CHEBI:59789"/>
        <dbReference type="ChEBI" id="CHEBI:78261"/>
        <dbReference type="ChEBI" id="CHEBI:189861"/>
    </reaction>
    <physiologicalReaction direction="left-to-right" evidence="16">
        <dbReference type="Rhea" id="RHEA:70764"/>
    </physiologicalReaction>
</comment>
<dbReference type="PIRSF" id="PIRSF005444">
    <property type="entry name" value="PEMT"/>
    <property type="match status" value="1"/>
</dbReference>
<keyword evidence="5 27" id="KW-0808">Transferase</keyword>
<dbReference type="GO" id="GO:0006656">
    <property type="term" value="P:phosphatidylcholine biosynthetic process"/>
    <property type="evidence" value="ECO:0007669"/>
    <property type="project" value="UniProtKB-UniRule"/>
</dbReference>
<dbReference type="InterPro" id="IPR007318">
    <property type="entry name" value="Phopholipid_MeTrfase"/>
</dbReference>
<comment type="function">
    <text evidence="27">Catalyzes the three sequential steps of the methylation pathway for the biosynthesis of phosphatidylcholine, a critical and essential component for membrane structure. Uses S-adenosylmethionine (S-adenosyl-L-methionine, SAM or AdoMet) as the methyl group donor for the methylation of phosphatidylethanolamine (1,2-diacyl-sn-glycero-3-phosphoethanolamine, PE) to phosphatidylmonomethylethanolamine (1,2-diacyl-sn-glycero-3-phospho-N-methylethanolamine, PMME), PMME to phosphatidyldimethylethanolamine (1,2-diacyl-sn-glycero-3-phospho-N,N-dimethylethanolamine, PDME), and PDME to phosphatidylcholine (1,2-diacyl-sn-glycero-3-phosphocholine, PC), producing S-adenosyl-L-homocysteine in each step.</text>
</comment>
<dbReference type="HAMAP" id="MF_03216">
    <property type="entry name" value="PLMT"/>
    <property type="match status" value="1"/>
</dbReference>
<feature type="transmembrane region" description="Helical" evidence="28">
    <location>
        <begin position="114"/>
        <end position="137"/>
    </location>
</feature>
<dbReference type="EC" id="2.1.1.17" evidence="27"/>
<feature type="topological domain" description="Lumenal" evidence="27">
    <location>
        <begin position="138"/>
        <end position="180"/>
    </location>
</feature>
<feature type="binding site" evidence="27">
    <location>
        <begin position="203"/>
        <end position="204"/>
    </location>
    <ligand>
        <name>S-adenosyl-L-methionine</name>
        <dbReference type="ChEBI" id="CHEBI:59789"/>
    </ligand>
</feature>
<evidence type="ECO:0000256" key="13">
    <source>
        <dbReference type="ARBA" id="ARBA00023209"/>
    </source>
</evidence>
<dbReference type="Pfam" id="PF04191">
    <property type="entry name" value="PEMT"/>
    <property type="match status" value="1"/>
</dbReference>
<proteinExistence type="inferred from homology"/>
<evidence type="ECO:0000256" key="18">
    <source>
        <dbReference type="ARBA" id="ARBA00050814"/>
    </source>
</evidence>
<gene>
    <name evidence="29" type="ORF">KP79_PYT23136</name>
</gene>
<name>A0A210PXZ9_MIZYE</name>
<comment type="catalytic activity">
    <reaction evidence="21">
        <text>1,2-di-(9Z,12Z-octadecadienoyl)-sn-glycero-3-phospho-N,N-dimethylethanolamine + S-adenosyl-L-methionine = 1,2-di-(9Z,12Z-octadecadienoyl)-sn-glycero-3-phosphocholine + S-adenosyl-L-homocysteine + H(+)</text>
        <dbReference type="Rhea" id="RHEA:70747"/>
        <dbReference type="ChEBI" id="CHEBI:15378"/>
        <dbReference type="ChEBI" id="CHEBI:42027"/>
        <dbReference type="ChEBI" id="CHEBI:57856"/>
        <dbReference type="ChEBI" id="CHEBI:59789"/>
        <dbReference type="ChEBI" id="CHEBI:189849"/>
    </reaction>
    <physiologicalReaction direction="left-to-right" evidence="21">
        <dbReference type="Rhea" id="RHEA:70748"/>
    </physiologicalReaction>
</comment>
<evidence type="ECO:0000256" key="16">
    <source>
        <dbReference type="ARBA" id="ARBA00050744"/>
    </source>
</evidence>
<feature type="topological domain" description="Lumenal" evidence="27">
    <location>
        <begin position="57"/>
        <end position="68"/>
    </location>
</feature>
<dbReference type="InterPro" id="IPR024960">
    <property type="entry name" value="PEMT/MFAP"/>
</dbReference>